<sequence length="114" mass="12604">MTVFALFLALAFVAVLAAMSWRAARGLPRETRLPMQWGFDGRPIWRAPRDVAFSFTPVLATLTLLPTAMASLLGPLESADARRYFGVLIVMGLAWIGAHALHLRLVRGWLSRQG</sequence>
<dbReference type="EMBL" id="UAQM01000001">
    <property type="protein sequence ID" value="SPU42353.1"/>
    <property type="molecule type" value="Genomic_DNA"/>
</dbReference>
<gene>
    <name evidence="2" type="ORF">NCTC11165_00496</name>
</gene>
<feature type="transmembrane region" description="Helical" evidence="1">
    <location>
        <begin position="50"/>
        <end position="73"/>
    </location>
</feature>
<dbReference type="Proteomes" id="UP000250358">
    <property type="component" value="Unassembled WGS sequence"/>
</dbReference>
<evidence type="ECO:0000256" key="1">
    <source>
        <dbReference type="SAM" id="Phobius"/>
    </source>
</evidence>
<dbReference type="AlphaFoldDB" id="A0A2X1ABP7"/>
<dbReference type="RefSeq" id="WP_128114910.1">
    <property type="nucleotide sequence ID" value="NZ_UAQM01000001.1"/>
</dbReference>
<proteinExistence type="predicted"/>
<protein>
    <recommendedName>
        <fullName evidence="4">DUF1648 domain-containing protein</fullName>
    </recommendedName>
</protein>
<keyword evidence="1" id="KW-0812">Transmembrane</keyword>
<feature type="transmembrane region" description="Helical" evidence="1">
    <location>
        <begin position="85"/>
        <end position="105"/>
    </location>
</feature>
<name>A0A2X1ABP7_BREDI</name>
<evidence type="ECO:0000313" key="3">
    <source>
        <dbReference type="Proteomes" id="UP000250358"/>
    </source>
</evidence>
<evidence type="ECO:0008006" key="4">
    <source>
        <dbReference type="Google" id="ProtNLM"/>
    </source>
</evidence>
<keyword evidence="1" id="KW-1133">Transmembrane helix</keyword>
<evidence type="ECO:0000313" key="2">
    <source>
        <dbReference type="EMBL" id="SPU42353.1"/>
    </source>
</evidence>
<keyword evidence="1" id="KW-0472">Membrane</keyword>
<reference evidence="2 3" key="1">
    <citation type="submission" date="2018-06" db="EMBL/GenBank/DDBJ databases">
        <authorList>
            <consortium name="Pathogen Informatics"/>
            <person name="Doyle S."/>
        </authorList>
    </citation>
    <scope>NUCLEOTIDE SEQUENCE [LARGE SCALE GENOMIC DNA]</scope>
    <source>
        <strain evidence="2 3">NCTC11165</strain>
    </source>
</reference>
<accession>A0A2X1ABP7</accession>
<organism evidence="2 3">
    <name type="scientific">Brevundimonas diminuta</name>
    <name type="common">Pseudomonas diminuta</name>
    <dbReference type="NCBI Taxonomy" id="293"/>
    <lineage>
        <taxon>Bacteria</taxon>
        <taxon>Pseudomonadati</taxon>
        <taxon>Pseudomonadota</taxon>
        <taxon>Alphaproteobacteria</taxon>
        <taxon>Caulobacterales</taxon>
        <taxon>Caulobacteraceae</taxon>
        <taxon>Brevundimonas</taxon>
    </lineage>
</organism>